<evidence type="ECO:0000256" key="2">
    <source>
        <dbReference type="ARBA" id="ARBA00001946"/>
    </source>
</evidence>
<evidence type="ECO:0000259" key="17">
    <source>
        <dbReference type="PROSITE" id="PS51975"/>
    </source>
</evidence>
<dbReference type="InterPro" id="IPR036397">
    <property type="entry name" value="RNaseH_sf"/>
</dbReference>
<evidence type="ECO:0000256" key="5">
    <source>
        <dbReference type="ARBA" id="ARBA00007383"/>
    </source>
</evidence>
<evidence type="ECO:0000256" key="11">
    <source>
        <dbReference type="ARBA" id="ARBA00022759"/>
    </source>
</evidence>
<keyword evidence="9 14" id="KW-0540">Nuclease</keyword>
<evidence type="ECO:0000256" key="14">
    <source>
        <dbReference type="HAMAP-Rule" id="MF_00052"/>
    </source>
</evidence>
<dbReference type="OrthoDB" id="9803420at2"/>
<dbReference type="InterPro" id="IPR024567">
    <property type="entry name" value="RNase_HII/HIII_dom"/>
</dbReference>
<evidence type="ECO:0000256" key="1">
    <source>
        <dbReference type="ARBA" id="ARBA00000077"/>
    </source>
</evidence>
<dbReference type="Proteomes" id="UP000256520">
    <property type="component" value="Unassembled WGS sequence"/>
</dbReference>
<dbReference type="RefSeq" id="WP_115749918.1">
    <property type="nucleotide sequence ID" value="NZ_PIOD01000011.1"/>
</dbReference>
<protein>
    <recommendedName>
        <fullName evidence="7 14">Ribonuclease HII</fullName>
        <shortName evidence="14">RNase HII</shortName>
        <ecNumber evidence="6 14">3.1.26.4</ecNumber>
    </recommendedName>
</protein>
<evidence type="ECO:0000256" key="13">
    <source>
        <dbReference type="ARBA" id="ARBA00023211"/>
    </source>
</evidence>
<evidence type="ECO:0000313" key="19">
    <source>
        <dbReference type="Proteomes" id="UP000256520"/>
    </source>
</evidence>
<dbReference type="GO" id="GO:0004523">
    <property type="term" value="F:RNA-DNA hybrid ribonuclease activity"/>
    <property type="evidence" value="ECO:0007669"/>
    <property type="project" value="UniProtKB-UniRule"/>
</dbReference>
<comment type="cofactor">
    <cofactor evidence="2">
        <name>Mg(2+)</name>
        <dbReference type="ChEBI" id="CHEBI:18420"/>
    </cofactor>
</comment>
<evidence type="ECO:0000256" key="16">
    <source>
        <dbReference type="RuleBase" id="RU003515"/>
    </source>
</evidence>
<evidence type="ECO:0000256" key="15">
    <source>
        <dbReference type="PROSITE-ProRule" id="PRU01319"/>
    </source>
</evidence>
<keyword evidence="19" id="KW-1185">Reference proteome</keyword>
<comment type="caution">
    <text evidence="18">The sequence shown here is derived from an EMBL/GenBank/DDBJ whole genome shotgun (WGS) entry which is preliminary data.</text>
</comment>
<dbReference type="AlphaFoldDB" id="A0A3D8PQ75"/>
<keyword evidence="8 14" id="KW-0963">Cytoplasm</keyword>
<dbReference type="GO" id="GO:0043137">
    <property type="term" value="P:DNA replication, removal of RNA primer"/>
    <property type="evidence" value="ECO:0007669"/>
    <property type="project" value="TreeGrafter"/>
</dbReference>
<keyword evidence="12 14" id="KW-0378">Hydrolase</keyword>
<dbReference type="EC" id="3.1.26.4" evidence="6 14"/>
<gene>
    <name evidence="14" type="primary">rnhB</name>
    <name evidence="18" type="ORF">CWR45_11000</name>
</gene>
<dbReference type="EMBL" id="PIOD01000011">
    <property type="protein sequence ID" value="RDW17852.1"/>
    <property type="molecule type" value="Genomic_DNA"/>
</dbReference>
<dbReference type="PANTHER" id="PTHR10954">
    <property type="entry name" value="RIBONUCLEASE H2 SUBUNIT A"/>
    <property type="match status" value="1"/>
</dbReference>
<dbReference type="Gene3D" id="3.30.420.10">
    <property type="entry name" value="Ribonuclease H-like superfamily/Ribonuclease H"/>
    <property type="match status" value="1"/>
</dbReference>
<dbReference type="InterPro" id="IPR001352">
    <property type="entry name" value="RNase_HII/HIII"/>
</dbReference>
<evidence type="ECO:0000256" key="3">
    <source>
        <dbReference type="ARBA" id="ARBA00004065"/>
    </source>
</evidence>
<feature type="domain" description="RNase H type-2" evidence="17">
    <location>
        <begin position="71"/>
        <end position="260"/>
    </location>
</feature>
<feature type="binding site" evidence="14 15">
    <location>
        <position position="78"/>
    </location>
    <ligand>
        <name>a divalent metal cation</name>
        <dbReference type="ChEBI" id="CHEBI:60240"/>
    </ligand>
</feature>
<evidence type="ECO:0000256" key="7">
    <source>
        <dbReference type="ARBA" id="ARBA00019179"/>
    </source>
</evidence>
<evidence type="ECO:0000256" key="12">
    <source>
        <dbReference type="ARBA" id="ARBA00022801"/>
    </source>
</evidence>
<evidence type="ECO:0000256" key="6">
    <source>
        <dbReference type="ARBA" id="ARBA00012180"/>
    </source>
</evidence>
<comment type="catalytic activity">
    <reaction evidence="1 14 15 16">
        <text>Endonucleolytic cleavage to 5'-phosphomonoester.</text>
        <dbReference type="EC" id="3.1.26.4"/>
    </reaction>
</comment>
<dbReference type="GO" id="GO:0003723">
    <property type="term" value="F:RNA binding"/>
    <property type="evidence" value="ECO:0007669"/>
    <property type="project" value="UniProtKB-UniRule"/>
</dbReference>
<dbReference type="GO" id="GO:0006298">
    <property type="term" value="P:mismatch repair"/>
    <property type="evidence" value="ECO:0007669"/>
    <property type="project" value="TreeGrafter"/>
</dbReference>
<evidence type="ECO:0000256" key="8">
    <source>
        <dbReference type="ARBA" id="ARBA00022490"/>
    </source>
</evidence>
<dbReference type="SUPFAM" id="SSF53098">
    <property type="entry name" value="Ribonuclease H-like"/>
    <property type="match status" value="1"/>
</dbReference>
<evidence type="ECO:0000313" key="18">
    <source>
        <dbReference type="EMBL" id="RDW17852.1"/>
    </source>
</evidence>
<reference evidence="19" key="1">
    <citation type="submission" date="2017-11" db="EMBL/GenBank/DDBJ databases">
        <authorList>
            <person name="Zhu W."/>
        </authorList>
    </citation>
    <scope>NUCLEOTIDE SEQUENCE [LARGE SCALE GENOMIC DNA]</scope>
    <source>
        <strain evidence="19">CAU 1051</strain>
    </source>
</reference>
<name>A0A3D8PQ75_9BACI</name>
<dbReference type="PROSITE" id="PS51975">
    <property type="entry name" value="RNASE_H_2"/>
    <property type="match status" value="1"/>
</dbReference>
<proteinExistence type="inferred from homology"/>
<keyword evidence="13 14" id="KW-0464">Manganese</keyword>
<dbReference type="GO" id="GO:0005737">
    <property type="term" value="C:cytoplasm"/>
    <property type="evidence" value="ECO:0007669"/>
    <property type="project" value="UniProtKB-SubCell"/>
</dbReference>
<dbReference type="HAMAP" id="MF_00052_B">
    <property type="entry name" value="RNase_HII_B"/>
    <property type="match status" value="1"/>
</dbReference>
<comment type="function">
    <text evidence="3 14 16">Endonuclease that specifically degrades the RNA of RNA-DNA hybrids.</text>
</comment>
<evidence type="ECO:0000256" key="9">
    <source>
        <dbReference type="ARBA" id="ARBA00022722"/>
    </source>
</evidence>
<comment type="similarity">
    <text evidence="5 14 16">Belongs to the RNase HII family.</text>
</comment>
<keyword evidence="10 14" id="KW-0479">Metal-binding</keyword>
<accession>A0A3D8PQ75</accession>
<evidence type="ECO:0000256" key="10">
    <source>
        <dbReference type="ARBA" id="ARBA00022723"/>
    </source>
</evidence>
<dbReference type="PANTHER" id="PTHR10954:SF18">
    <property type="entry name" value="RIBONUCLEASE HII"/>
    <property type="match status" value="1"/>
</dbReference>
<evidence type="ECO:0000256" key="4">
    <source>
        <dbReference type="ARBA" id="ARBA00004496"/>
    </source>
</evidence>
<dbReference type="NCBIfam" id="NF000594">
    <property type="entry name" value="PRK00015.1-1"/>
    <property type="match status" value="1"/>
</dbReference>
<dbReference type="FunFam" id="3.30.420.10:FF:000006">
    <property type="entry name" value="Ribonuclease HII"/>
    <property type="match status" value="1"/>
</dbReference>
<sequence length="262" mass="29627">MEKQSISNLKKLLDNRELNDTMLEQLKKDERKGVQKLIYTYEKRLAKQAELEKNYQEMCCYEQSAFAKGKQYISGIDEAGRGPLAGPVVAAAVILPRDFKLLGLNDSKQINEVTREKFFSIIKEEAISYGISIISSETIDEMNIFEATKLAMREAVNQLEPKPDHVLIDAVQLSGLPCSSESIIKGDAKSISIAAASILAKVSRDHLMKEIHQEYPNYNFSSNMGYGTKHHIEMIKEYGATPYHRRSFAPIRDVLTKSRVSY</sequence>
<feature type="binding site" evidence="14 15">
    <location>
        <position position="169"/>
    </location>
    <ligand>
        <name>a divalent metal cation</name>
        <dbReference type="ChEBI" id="CHEBI:60240"/>
    </ligand>
</feature>
<organism evidence="18 19">
    <name type="scientific">Oceanobacillus chungangensis</name>
    <dbReference type="NCBI Taxonomy" id="1229152"/>
    <lineage>
        <taxon>Bacteria</taxon>
        <taxon>Bacillati</taxon>
        <taxon>Bacillota</taxon>
        <taxon>Bacilli</taxon>
        <taxon>Bacillales</taxon>
        <taxon>Bacillaceae</taxon>
        <taxon>Oceanobacillus</taxon>
    </lineage>
</organism>
<dbReference type="InterPro" id="IPR012337">
    <property type="entry name" value="RNaseH-like_sf"/>
</dbReference>
<comment type="subcellular location">
    <subcellularLocation>
        <location evidence="4 14">Cytoplasm</location>
    </subcellularLocation>
</comment>
<dbReference type="GO" id="GO:0030145">
    <property type="term" value="F:manganese ion binding"/>
    <property type="evidence" value="ECO:0007669"/>
    <property type="project" value="UniProtKB-UniRule"/>
</dbReference>
<keyword evidence="11 14" id="KW-0255">Endonuclease</keyword>
<comment type="cofactor">
    <cofactor evidence="14 15">
        <name>Mn(2+)</name>
        <dbReference type="ChEBI" id="CHEBI:29035"/>
    </cofactor>
    <cofactor evidence="14 15">
        <name>Mg(2+)</name>
        <dbReference type="ChEBI" id="CHEBI:18420"/>
    </cofactor>
    <text evidence="14 15">Manganese or magnesium. Binds 1 divalent metal ion per monomer in the absence of substrate. May bind a second metal ion after substrate binding.</text>
</comment>
<dbReference type="CDD" id="cd07182">
    <property type="entry name" value="RNase_HII_bacteria_HII_like"/>
    <property type="match status" value="1"/>
</dbReference>
<feature type="binding site" evidence="14 15">
    <location>
        <position position="77"/>
    </location>
    <ligand>
        <name>a divalent metal cation</name>
        <dbReference type="ChEBI" id="CHEBI:60240"/>
    </ligand>
</feature>
<dbReference type="InterPro" id="IPR022898">
    <property type="entry name" value="RNase_HII"/>
</dbReference>
<dbReference type="Pfam" id="PF01351">
    <property type="entry name" value="RNase_HII"/>
    <property type="match status" value="1"/>
</dbReference>
<dbReference type="NCBIfam" id="NF000595">
    <property type="entry name" value="PRK00015.1-3"/>
    <property type="match status" value="1"/>
</dbReference>
<dbReference type="GO" id="GO:0032299">
    <property type="term" value="C:ribonuclease H2 complex"/>
    <property type="evidence" value="ECO:0007669"/>
    <property type="project" value="TreeGrafter"/>
</dbReference>